<dbReference type="InterPro" id="IPR011075">
    <property type="entry name" value="TetR_C"/>
</dbReference>
<evidence type="ECO:0000313" key="7">
    <source>
        <dbReference type="Proteomes" id="UP001163328"/>
    </source>
</evidence>
<evidence type="ECO:0000259" key="5">
    <source>
        <dbReference type="Pfam" id="PF16925"/>
    </source>
</evidence>
<protein>
    <submittedName>
        <fullName evidence="6">TetR/AcrR family transcriptional regulator</fullName>
    </submittedName>
</protein>
<evidence type="ECO:0000313" key="6">
    <source>
        <dbReference type="EMBL" id="UYW02136.1"/>
    </source>
</evidence>
<dbReference type="InterPro" id="IPR036271">
    <property type="entry name" value="Tet_transcr_reg_TetR-rel_C_sf"/>
</dbReference>
<feature type="domain" description="Tetracyclin repressor-like C-terminal" evidence="5">
    <location>
        <begin position="97"/>
        <end position="180"/>
    </location>
</feature>
<dbReference type="PANTHER" id="PTHR47506:SF10">
    <property type="entry name" value="TRANSCRIPTIONAL REGULATORY PROTEIN"/>
    <property type="match status" value="1"/>
</dbReference>
<dbReference type="InterPro" id="IPR001647">
    <property type="entry name" value="HTH_TetR"/>
</dbReference>
<feature type="domain" description="HTH tetR-type" evidence="4">
    <location>
        <begin position="12"/>
        <end position="55"/>
    </location>
</feature>
<dbReference type="InterPro" id="IPR009057">
    <property type="entry name" value="Homeodomain-like_sf"/>
</dbReference>
<keyword evidence="1" id="KW-0805">Transcription regulation</keyword>
<sequence length="193" mass="21751">MSRNKNFDETDLLVEARDLFWKQGYHNTAPAEIVETLTISRSSLYNTYGDKKMLFVRSLKQYVATKSYAMIQNLEKAPNIIIALQDILNQLLIANTNQNGCFAVNTAVEFADSDAEVFSIIENNDKQIIAAFTNCILKSQNMNAISNLAPAPDLAVFVYNTIIGMRVRMRMKKSEAEIQSIFNLLINTLSPTK</sequence>
<keyword evidence="2" id="KW-0238">DNA-binding</keyword>
<gene>
    <name evidence="6" type="ORF">K5I29_04340</name>
</gene>
<keyword evidence="3" id="KW-0804">Transcription</keyword>
<organism evidence="6 7">
    <name type="scientific">Flavobacterium agricola</name>
    <dbReference type="NCBI Taxonomy" id="2870839"/>
    <lineage>
        <taxon>Bacteria</taxon>
        <taxon>Pseudomonadati</taxon>
        <taxon>Bacteroidota</taxon>
        <taxon>Flavobacteriia</taxon>
        <taxon>Flavobacteriales</taxon>
        <taxon>Flavobacteriaceae</taxon>
        <taxon>Flavobacterium</taxon>
    </lineage>
</organism>
<dbReference type="Pfam" id="PF00440">
    <property type="entry name" value="TetR_N"/>
    <property type="match status" value="1"/>
</dbReference>
<evidence type="ECO:0000256" key="3">
    <source>
        <dbReference type="ARBA" id="ARBA00023163"/>
    </source>
</evidence>
<proteinExistence type="predicted"/>
<dbReference type="EMBL" id="CP081495">
    <property type="protein sequence ID" value="UYW02136.1"/>
    <property type="molecule type" value="Genomic_DNA"/>
</dbReference>
<name>A0ABY6M482_9FLAO</name>
<dbReference type="Gene3D" id="1.10.357.10">
    <property type="entry name" value="Tetracycline Repressor, domain 2"/>
    <property type="match status" value="1"/>
</dbReference>
<evidence type="ECO:0000259" key="4">
    <source>
        <dbReference type="Pfam" id="PF00440"/>
    </source>
</evidence>
<evidence type="ECO:0000256" key="2">
    <source>
        <dbReference type="ARBA" id="ARBA00023125"/>
    </source>
</evidence>
<keyword evidence="7" id="KW-1185">Reference proteome</keyword>
<dbReference type="Pfam" id="PF16925">
    <property type="entry name" value="TetR_C_13"/>
    <property type="match status" value="1"/>
</dbReference>
<dbReference type="PANTHER" id="PTHR47506">
    <property type="entry name" value="TRANSCRIPTIONAL REGULATORY PROTEIN"/>
    <property type="match status" value="1"/>
</dbReference>
<dbReference type="SUPFAM" id="SSF46689">
    <property type="entry name" value="Homeodomain-like"/>
    <property type="match status" value="1"/>
</dbReference>
<dbReference type="Gene3D" id="1.10.10.60">
    <property type="entry name" value="Homeodomain-like"/>
    <property type="match status" value="1"/>
</dbReference>
<dbReference type="Proteomes" id="UP001163328">
    <property type="component" value="Chromosome"/>
</dbReference>
<evidence type="ECO:0000256" key="1">
    <source>
        <dbReference type="ARBA" id="ARBA00023015"/>
    </source>
</evidence>
<accession>A0ABY6M482</accession>
<dbReference type="SUPFAM" id="SSF48498">
    <property type="entry name" value="Tetracyclin repressor-like, C-terminal domain"/>
    <property type="match status" value="1"/>
</dbReference>
<reference evidence="6" key="1">
    <citation type="submission" date="2021-08" db="EMBL/GenBank/DDBJ databases">
        <title>Flavobacterium sp. strain CC-SYL302.</title>
        <authorList>
            <person name="Lin S.-Y."/>
            <person name="Lee T.-H."/>
            <person name="Young C.-C."/>
        </authorList>
    </citation>
    <scope>NUCLEOTIDE SEQUENCE</scope>
    <source>
        <strain evidence="6">CC-SYL302</strain>
    </source>
</reference>
<dbReference type="RefSeq" id="WP_264434630.1">
    <property type="nucleotide sequence ID" value="NZ_CP081495.1"/>
</dbReference>